<dbReference type="SUPFAM" id="SSF53474">
    <property type="entry name" value="alpha/beta-Hydrolases"/>
    <property type="match status" value="1"/>
</dbReference>
<proteinExistence type="predicted"/>
<sequence length="188" mass="21743">MVKRVIYIHGFNSSELSAKAQQFGVWLKEQALQSHYITPRLHYDPRVAITQLESLLDSNTVLLGSSLGGFYATYLSQQYNIPAVVINPAVRPFELLADYLGPQYNPYQQIHYQLGQEHVYALRQLYLQRLTAPSLLMLLQQMGDEVLPYQHALQYYKSCPQRVEFAGDHSFMGFQRYFDTVVNFLKIT</sequence>
<dbReference type="RefSeq" id="WP_070983431.1">
    <property type="nucleotide sequence ID" value="NZ_MKJU01000006.1"/>
</dbReference>
<dbReference type="Proteomes" id="UP000179786">
    <property type="component" value="Unassembled WGS sequence"/>
</dbReference>
<dbReference type="STRING" id="1859457.BET10_04675"/>
<dbReference type="InterPro" id="IPR029058">
    <property type="entry name" value="AB_hydrolase_fold"/>
</dbReference>
<accession>A0A1S1N0D6</accession>
<evidence type="ECO:0000313" key="2">
    <source>
        <dbReference type="Proteomes" id="UP000179786"/>
    </source>
</evidence>
<organism evidence="1 2">
    <name type="scientific">Pseudoalteromonas amylolytica</name>
    <dbReference type="NCBI Taxonomy" id="1859457"/>
    <lineage>
        <taxon>Bacteria</taxon>
        <taxon>Pseudomonadati</taxon>
        <taxon>Pseudomonadota</taxon>
        <taxon>Gammaproteobacteria</taxon>
        <taxon>Alteromonadales</taxon>
        <taxon>Pseudoalteromonadaceae</taxon>
        <taxon>Pseudoalteromonas</taxon>
    </lineage>
</organism>
<dbReference type="PANTHER" id="PTHR35602:SF3">
    <property type="entry name" value="ESTERASE YQIA"/>
    <property type="match status" value="1"/>
</dbReference>
<reference evidence="1 2" key="1">
    <citation type="submission" date="2016-09" db="EMBL/GenBank/DDBJ databases">
        <title>Pseudoalteromonas amylolytica sp. nov., isolated from the surface seawater.</title>
        <authorList>
            <person name="Wu Y.-H."/>
            <person name="Cheng H."/>
            <person name="Jin X.-B."/>
            <person name="Wang C.-S."/>
            <person name="Xu X.-W."/>
        </authorList>
    </citation>
    <scope>NUCLEOTIDE SEQUENCE [LARGE SCALE GENOMIC DNA]</scope>
    <source>
        <strain evidence="1 2">JW1</strain>
    </source>
</reference>
<dbReference type="Gene3D" id="3.40.50.1820">
    <property type="entry name" value="alpha/beta hydrolase"/>
    <property type="match status" value="1"/>
</dbReference>
<gene>
    <name evidence="1" type="ORF">BET10_04675</name>
</gene>
<keyword evidence="2" id="KW-1185">Reference proteome</keyword>
<dbReference type="AlphaFoldDB" id="A0A1S1N0D6"/>
<dbReference type="EMBL" id="MKJU01000006">
    <property type="protein sequence ID" value="OHU92873.1"/>
    <property type="molecule type" value="Genomic_DNA"/>
</dbReference>
<dbReference type="PANTHER" id="PTHR35602">
    <property type="entry name" value="ESTERASE YQIA-RELATED"/>
    <property type="match status" value="1"/>
</dbReference>
<name>A0A1S1N0D6_9GAMM</name>
<dbReference type="InterPro" id="IPR008886">
    <property type="entry name" value="UPF0227/Esterase_YqiA"/>
</dbReference>
<dbReference type="OrthoDB" id="9814831at2"/>
<evidence type="ECO:0000313" key="1">
    <source>
        <dbReference type="EMBL" id="OHU92873.1"/>
    </source>
</evidence>
<comment type="caution">
    <text evidence="1">The sequence shown here is derived from an EMBL/GenBank/DDBJ whole genome shotgun (WGS) entry which is preliminary data.</text>
</comment>
<dbReference type="Pfam" id="PF05728">
    <property type="entry name" value="UPF0227"/>
    <property type="match status" value="1"/>
</dbReference>
<protein>
    <submittedName>
        <fullName evidence="1">Esterase YqiA</fullName>
    </submittedName>
</protein>